<proteinExistence type="predicted"/>
<dbReference type="AlphaFoldDB" id="A0A3Q0QR62"/>
<evidence type="ECO:0000313" key="2">
    <source>
        <dbReference type="Proteomes" id="UP000261340"/>
    </source>
</evidence>
<keyword evidence="2" id="KW-1185">Reference proteome</keyword>
<dbReference type="Ensembl" id="ENSACIT00000000553.1">
    <property type="protein sequence ID" value="ENSACIP00000000528.1"/>
    <property type="gene ID" value="ENSACIG00000000487.1"/>
</dbReference>
<reference evidence="1" key="1">
    <citation type="submission" date="2025-08" db="UniProtKB">
        <authorList>
            <consortium name="Ensembl"/>
        </authorList>
    </citation>
    <scope>IDENTIFICATION</scope>
</reference>
<name>A0A3Q0QR62_AMPCI</name>
<reference evidence="1" key="2">
    <citation type="submission" date="2025-09" db="UniProtKB">
        <authorList>
            <consortium name="Ensembl"/>
        </authorList>
    </citation>
    <scope>IDENTIFICATION</scope>
</reference>
<dbReference type="Proteomes" id="UP000261340">
    <property type="component" value="Unplaced"/>
</dbReference>
<organism evidence="1 2">
    <name type="scientific">Amphilophus citrinellus</name>
    <name type="common">Midas cichlid</name>
    <name type="synonym">Cichlasoma citrinellum</name>
    <dbReference type="NCBI Taxonomy" id="61819"/>
    <lineage>
        <taxon>Eukaryota</taxon>
        <taxon>Metazoa</taxon>
        <taxon>Chordata</taxon>
        <taxon>Craniata</taxon>
        <taxon>Vertebrata</taxon>
        <taxon>Euteleostomi</taxon>
        <taxon>Actinopterygii</taxon>
        <taxon>Neopterygii</taxon>
        <taxon>Teleostei</taxon>
        <taxon>Neoteleostei</taxon>
        <taxon>Acanthomorphata</taxon>
        <taxon>Ovalentaria</taxon>
        <taxon>Cichlomorphae</taxon>
        <taxon>Cichliformes</taxon>
        <taxon>Cichlidae</taxon>
        <taxon>New World cichlids</taxon>
        <taxon>Cichlasomatinae</taxon>
        <taxon>Heroini</taxon>
        <taxon>Amphilophus</taxon>
    </lineage>
</organism>
<accession>A0A3Q0QR62</accession>
<evidence type="ECO:0000313" key="1">
    <source>
        <dbReference type="Ensembl" id="ENSACIP00000000528.1"/>
    </source>
</evidence>
<protein>
    <submittedName>
        <fullName evidence="1">Uncharacterized protein</fullName>
    </submittedName>
</protein>
<sequence>MLYLHSCLHIWGKGFIRIIECVSAMINKAKHKKKPSGPLFPILNDVDELPFGKKESNLCDFSSFALFELLHTHLLLAKVLKNHYLHFVCCNAPFRCFHFIYTHTQHVNYR</sequence>